<comment type="caution">
    <text evidence="1">The sequence shown here is derived from an EMBL/GenBank/DDBJ whole genome shotgun (WGS) entry which is preliminary data.</text>
</comment>
<dbReference type="EMBL" id="JAPKNK010000002">
    <property type="protein sequence ID" value="MCX5568743.1"/>
    <property type="molecule type" value="Genomic_DNA"/>
</dbReference>
<dbReference type="AlphaFoldDB" id="A0A9X3IJS5"/>
<evidence type="ECO:0000313" key="2">
    <source>
        <dbReference type="Proteomes" id="UP001144805"/>
    </source>
</evidence>
<dbReference type="SUPFAM" id="SSF51445">
    <property type="entry name" value="(Trans)glycosidases"/>
    <property type="match status" value="1"/>
</dbReference>
<organism evidence="1 2">
    <name type="scientific">Kaistia nematophila</name>
    <dbReference type="NCBI Taxonomy" id="2994654"/>
    <lineage>
        <taxon>Bacteria</taxon>
        <taxon>Pseudomonadati</taxon>
        <taxon>Pseudomonadota</taxon>
        <taxon>Alphaproteobacteria</taxon>
        <taxon>Hyphomicrobiales</taxon>
        <taxon>Kaistiaceae</taxon>
        <taxon>Kaistia</taxon>
    </lineage>
</organism>
<proteinExistence type="predicted"/>
<reference evidence="1" key="1">
    <citation type="submission" date="2022-11" db="EMBL/GenBank/DDBJ databases">
        <title>Biodiversity and phylogenetic relationships of bacteria.</title>
        <authorList>
            <person name="Machado R.A.R."/>
            <person name="Bhat A."/>
            <person name="Loulou A."/>
            <person name="Kallel S."/>
        </authorList>
    </citation>
    <scope>NUCLEOTIDE SEQUENCE</scope>
    <source>
        <strain evidence="1">K-TC2</strain>
    </source>
</reference>
<dbReference type="RefSeq" id="WP_266337711.1">
    <property type="nucleotide sequence ID" value="NZ_JAPKNK010000002.1"/>
</dbReference>
<name>A0A9X3IJS5_9HYPH</name>
<keyword evidence="2" id="KW-1185">Reference proteome</keyword>
<dbReference type="GO" id="GO:0016787">
    <property type="term" value="F:hydrolase activity"/>
    <property type="evidence" value="ECO:0007669"/>
    <property type="project" value="UniProtKB-KW"/>
</dbReference>
<keyword evidence="1" id="KW-0378">Hydrolase</keyword>
<evidence type="ECO:0000313" key="1">
    <source>
        <dbReference type="EMBL" id="MCX5568743.1"/>
    </source>
</evidence>
<accession>A0A9X3IJS5</accession>
<dbReference type="Proteomes" id="UP001144805">
    <property type="component" value="Unassembled WGS sequence"/>
</dbReference>
<dbReference type="InterPro" id="IPR017853">
    <property type="entry name" value="GH"/>
</dbReference>
<sequence>MSRPDPRPLSRIAPAFAGAMAWLGAVLGVPADAAELGFNRVNLGWAKPAERQAIIDAMKKSDVVSVRLSLSAPVDPSLDAVRIAHEAGLRILLEISLNNPDFYPEGTKRRSAMGRSHDAYRLSDLDPERYRVVIRDALAKLDVMGIPVVAVEPGNEINWAGYNGDLTVRKPKSDSAITPGDPAKVAQGIDRYVAIVRVTGEEMRASKLNRDAKLISAGLSDMPLPFSRRVGLEIIPPAEWTARMQASGLDTLVDAYGIHVYPGSGGTRARRDALVRDALSFCGVDRAGKPCWITEWGVANTSPTCPISDEKRAVLVDQLRAIIDRDITAGRVEAAYYFDWDSKTPYSVWRCGGLSSAGRAAVRPVTD</sequence>
<protein>
    <submittedName>
        <fullName evidence="1">Glycoside hydrolase</fullName>
    </submittedName>
</protein>
<gene>
    <name evidence="1" type="ORF">OSH07_06030</name>
</gene>
<dbReference type="Gene3D" id="3.20.20.80">
    <property type="entry name" value="Glycosidases"/>
    <property type="match status" value="1"/>
</dbReference>